<dbReference type="SUPFAM" id="SSF49899">
    <property type="entry name" value="Concanavalin A-like lectins/glucanases"/>
    <property type="match status" value="1"/>
</dbReference>
<feature type="region of interest" description="Disordered" evidence="3">
    <location>
        <begin position="204"/>
        <end position="228"/>
    </location>
</feature>
<keyword evidence="2" id="KW-0677">Repeat</keyword>
<dbReference type="EMBL" id="JAHUTI010050986">
    <property type="protein sequence ID" value="MED6248923.1"/>
    <property type="molecule type" value="Genomic_DNA"/>
</dbReference>
<evidence type="ECO:0000313" key="5">
    <source>
        <dbReference type="EMBL" id="MED6248923.1"/>
    </source>
</evidence>
<comment type="caution">
    <text evidence="5">The sequence shown here is derived from an EMBL/GenBank/DDBJ whole genome shotgun (WGS) entry which is preliminary data.</text>
</comment>
<evidence type="ECO:0000259" key="4">
    <source>
        <dbReference type="SMART" id="SM00210"/>
    </source>
</evidence>
<feature type="compositionally biased region" description="Polar residues" evidence="3">
    <location>
        <begin position="255"/>
        <end position="265"/>
    </location>
</feature>
<evidence type="ECO:0000256" key="3">
    <source>
        <dbReference type="SAM" id="MobiDB-lite"/>
    </source>
</evidence>
<feature type="region of interest" description="Disordered" evidence="3">
    <location>
        <begin position="244"/>
        <end position="289"/>
    </location>
</feature>
<dbReference type="Pfam" id="PF02210">
    <property type="entry name" value="Laminin_G_2"/>
    <property type="match status" value="1"/>
</dbReference>
<sequence>MRVAIKTSGKHCNVDILRQLGLFGRRTGVPSTTGAHSIPTGVIPFKSSVILTPRARLRVPLRTVIPATYNNTSLSLILSFSVHRFNGAFLFSVLSKRKKLQLGLQFTPGNVVVHVGHKSSVSFDYNVYDGQWHNVAVDVRGRWVFLHTSCGNKSLHAHLSSKKEEALDPDGFFLLGKMNHNSVVFEGLENPPKFSSPTVTTSLRIMNPPDPTQVRKNTMQRDSESSEAYGKNVFAPVSIRPSATKPNLKHKAVPTQGSPSNTYVSHNKELTTVAPKKPEPEVTSDFKPSTLSAVTPAATDGFQFDLEPTQFSLLAGPPGLRGEPGPPGPQGFQGLPGSPGKRGPRVSVSHA</sequence>
<dbReference type="InterPro" id="IPR048287">
    <property type="entry name" value="TSPN-like_N"/>
</dbReference>
<protein>
    <recommendedName>
        <fullName evidence="4">Thrombospondin-like N-terminal domain-containing protein</fullName>
    </recommendedName>
</protein>
<name>A0ABU7BH62_9TELE</name>
<gene>
    <name evidence="5" type="ORF">ATANTOWER_007076</name>
</gene>
<reference evidence="5 6" key="1">
    <citation type="submission" date="2021-07" db="EMBL/GenBank/DDBJ databases">
        <authorList>
            <person name="Palmer J.M."/>
        </authorList>
    </citation>
    <scope>NUCLEOTIDE SEQUENCE [LARGE SCALE GENOMIC DNA]</scope>
    <source>
        <strain evidence="5 6">AT_MEX2019</strain>
        <tissue evidence="5">Muscle</tissue>
    </source>
</reference>
<keyword evidence="6" id="KW-1185">Reference proteome</keyword>
<feature type="domain" description="Thrombospondin-like N-terminal" evidence="4">
    <location>
        <begin position="13"/>
        <end position="187"/>
    </location>
</feature>
<evidence type="ECO:0000256" key="1">
    <source>
        <dbReference type="ARBA" id="ARBA00022729"/>
    </source>
</evidence>
<organism evidence="5 6">
    <name type="scientific">Ataeniobius toweri</name>
    <dbReference type="NCBI Taxonomy" id="208326"/>
    <lineage>
        <taxon>Eukaryota</taxon>
        <taxon>Metazoa</taxon>
        <taxon>Chordata</taxon>
        <taxon>Craniata</taxon>
        <taxon>Vertebrata</taxon>
        <taxon>Euteleostomi</taxon>
        <taxon>Actinopterygii</taxon>
        <taxon>Neopterygii</taxon>
        <taxon>Teleostei</taxon>
        <taxon>Neoteleostei</taxon>
        <taxon>Acanthomorphata</taxon>
        <taxon>Ovalentaria</taxon>
        <taxon>Atherinomorphae</taxon>
        <taxon>Cyprinodontiformes</taxon>
        <taxon>Goodeidae</taxon>
        <taxon>Ataeniobius</taxon>
    </lineage>
</organism>
<evidence type="ECO:0000313" key="6">
    <source>
        <dbReference type="Proteomes" id="UP001345963"/>
    </source>
</evidence>
<dbReference type="SMART" id="SM00210">
    <property type="entry name" value="TSPN"/>
    <property type="match status" value="1"/>
</dbReference>
<dbReference type="InterPro" id="IPR013320">
    <property type="entry name" value="ConA-like_dom_sf"/>
</dbReference>
<proteinExistence type="predicted"/>
<dbReference type="InterPro" id="IPR001791">
    <property type="entry name" value="Laminin_G"/>
</dbReference>
<dbReference type="Gene3D" id="2.60.120.200">
    <property type="match status" value="1"/>
</dbReference>
<dbReference type="Proteomes" id="UP001345963">
    <property type="component" value="Unassembled WGS sequence"/>
</dbReference>
<feature type="compositionally biased region" description="Low complexity" evidence="3">
    <location>
        <begin position="313"/>
        <end position="323"/>
    </location>
</feature>
<accession>A0ABU7BH62</accession>
<feature type="region of interest" description="Disordered" evidence="3">
    <location>
        <begin position="309"/>
        <end position="351"/>
    </location>
</feature>
<evidence type="ECO:0000256" key="2">
    <source>
        <dbReference type="ARBA" id="ARBA00022737"/>
    </source>
</evidence>
<feature type="compositionally biased region" description="Low complexity" evidence="3">
    <location>
        <begin position="330"/>
        <end position="339"/>
    </location>
</feature>
<keyword evidence="1" id="KW-0732">Signal</keyword>